<evidence type="ECO:0000256" key="1">
    <source>
        <dbReference type="SAM" id="Coils"/>
    </source>
</evidence>
<feature type="non-terminal residue" evidence="3">
    <location>
        <position position="1"/>
    </location>
</feature>
<proteinExistence type="predicted"/>
<accession>A0A382PTP7</accession>
<dbReference type="InterPro" id="IPR057966">
    <property type="entry name" value="T4_SCAF"/>
</dbReference>
<organism evidence="3">
    <name type="scientific">marine metagenome</name>
    <dbReference type="NCBI Taxonomy" id="408172"/>
    <lineage>
        <taxon>unclassified sequences</taxon>
        <taxon>metagenomes</taxon>
        <taxon>ecological metagenomes</taxon>
    </lineage>
</organism>
<feature type="compositionally biased region" description="Basic and acidic residues" evidence="2">
    <location>
        <begin position="47"/>
        <end position="56"/>
    </location>
</feature>
<dbReference type="EMBL" id="UINC01108909">
    <property type="protein sequence ID" value="SVC75361.1"/>
    <property type="molecule type" value="Genomic_DNA"/>
</dbReference>
<evidence type="ECO:0000313" key="3">
    <source>
        <dbReference type="EMBL" id="SVC75361.1"/>
    </source>
</evidence>
<feature type="compositionally biased region" description="Acidic residues" evidence="2">
    <location>
        <begin position="18"/>
        <end position="46"/>
    </location>
</feature>
<name>A0A382PTP7_9ZZZZ</name>
<feature type="region of interest" description="Disordered" evidence="2">
    <location>
        <begin position="1"/>
        <end position="57"/>
    </location>
</feature>
<protein>
    <recommendedName>
        <fullName evidence="4">Prohead core protein</fullName>
    </recommendedName>
</protein>
<keyword evidence="1" id="KW-0175">Coiled coil</keyword>
<feature type="coiled-coil region" evidence="1">
    <location>
        <begin position="180"/>
        <end position="214"/>
    </location>
</feature>
<evidence type="ECO:0008006" key="4">
    <source>
        <dbReference type="Google" id="ProtNLM"/>
    </source>
</evidence>
<evidence type="ECO:0000256" key="2">
    <source>
        <dbReference type="SAM" id="MobiDB-lite"/>
    </source>
</evidence>
<sequence length="304" mass="34132">TALKKKKEKVAGSGEVEVHEDDDEDEDEDDEADGDEADEDEDDEVEEKTKSAKKEEVEIEIDVEDDVNALFDGQDLTEDFKARTKLVFETAVKAKVKENLASIEERMEAKLTEQTADQLADITEKLDGYLDYMVSEYIEENVHAIEHKQKNEILEGFVSGMQKLFAEHYIEIPNEKYNVIDEQAKEIEDLKGNLDAEMNKNIEAKGQLADATAEKIFRDVTEDLTETQKAKMKTLADGVEFDDAKTYAEKLNTLKETYFPSEAEKEEVIATEGSSDSSDGVMTDAMKKVMASLSQSREPSILGA</sequence>
<dbReference type="AlphaFoldDB" id="A0A382PTP7"/>
<reference evidence="3" key="1">
    <citation type="submission" date="2018-05" db="EMBL/GenBank/DDBJ databases">
        <authorList>
            <person name="Lanie J.A."/>
            <person name="Ng W.-L."/>
            <person name="Kazmierczak K.M."/>
            <person name="Andrzejewski T.M."/>
            <person name="Davidsen T.M."/>
            <person name="Wayne K.J."/>
            <person name="Tettelin H."/>
            <person name="Glass J.I."/>
            <person name="Rusch D."/>
            <person name="Podicherti R."/>
            <person name="Tsui H.-C.T."/>
            <person name="Winkler M.E."/>
        </authorList>
    </citation>
    <scope>NUCLEOTIDE SEQUENCE</scope>
</reference>
<gene>
    <name evidence="3" type="ORF">METZ01_LOCUS328215</name>
</gene>
<dbReference type="Pfam" id="PF25623">
    <property type="entry name" value="T4_CASP"/>
    <property type="match status" value="1"/>
</dbReference>